<dbReference type="InterPro" id="IPR003749">
    <property type="entry name" value="ThiS/MoaD-like"/>
</dbReference>
<protein>
    <submittedName>
        <fullName evidence="1">Thiamine biosynthesis protein ThiS</fullName>
    </submittedName>
</protein>
<accession>A0AAN1CX22</accession>
<dbReference type="InterPro" id="IPR012675">
    <property type="entry name" value="Beta-grasp_dom_sf"/>
</dbReference>
<gene>
    <name evidence="1" type="ORF">BA890_14580</name>
</gene>
<dbReference type="Gene3D" id="3.10.20.30">
    <property type="match status" value="1"/>
</dbReference>
<name>A0AAN1CX22_VIBNA</name>
<organism evidence="1 2">
    <name type="scientific">Vibrio natriegens NBRC 15636 = ATCC 14048 = DSM 759</name>
    <dbReference type="NCBI Taxonomy" id="1219067"/>
    <lineage>
        <taxon>Bacteria</taxon>
        <taxon>Pseudomonadati</taxon>
        <taxon>Pseudomonadota</taxon>
        <taxon>Gammaproteobacteria</taxon>
        <taxon>Vibrionales</taxon>
        <taxon>Vibrionaceae</taxon>
        <taxon>Vibrio</taxon>
    </lineage>
</organism>
<dbReference type="EMBL" id="CP016345">
    <property type="protein sequence ID" value="ANQ13881.1"/>
    <property type="molecule type" value="Genomic_DNA"/>
</dbReference>
<dbReference type="InterPro" id="IPR016155">
    <property type="entry name" value="Mopterin_synth/thiamin_S_b"/>
</dbReference>
<dbReference type="Proteomes" id="UP000092741">
    <property type="component" value="Chromosome 1"/>
</dbReference>
<dbReference type="InterPro" id="IPR010035">
    <property type="entry name" value="Thi_S"/>
</dbReference>
<dbReference type="GeneID" id="70913869"/>
<dbReference type="SUPFAM" id="SSF54285">
    <property type="entry name" value="MoaD/ThiS"/>
    <property type="match status" value="1"/>
</dbReference>
<sequence>MTPPNHLITELNDATSGKDKLVIITINDQPQQVALNANLQQIITQFSLPEVGCVFAINNQVVPRSEWASTVLSEGDSISLFQAIAGG</sequence>
<reference evidence="1 2" key="1">
    <citation type="submission" date="2016-07" db="EMBL/GenBank/DDBJ databases">
        <title>Developing Vibrio natriegens as a novel, fast-growing host for biotechnology.</title>
        <authorList>
            <person name="Weinstock M.T."/>
            <person name="Hesek E.D."/>
            <person name="Wilson C.M."/>
            <person name="Gibson D.G."/>
        </authorList>
    </citation>
    <scope>NUCLEOTIDE SEQUENCE [LARGE SCALE GENOMIC DNA]</scope>
    <source>
        <strain evidence="1 2">ATCC 14048</strain>
    </source>
</reference>
<dbReference type="RefSeq" id="WP_020333404.1">
    <property type="nucleotide sequence ID" value="NZ_ATFJ01000007.1"/>
</dbReference>
<dbReference type="PANTHER" id="PTHR34472">
    <property type="entry name" value="SULFUR CARRIER PROTEIN THIS"/>
    <property type="match status" value="1"/>
</dbReference>
<proteinExistence type="predicted"/>
<dbReference type="NCBIfam" id="TIGR01683">
    <property type="entry name" value="thiS"/>
    <property type="match status" value="1"/>
</dbReference>
<dbReference type="PANTHER" id="PTHR34472:SF1">
    <property type="entry name" value="SULFUR CARRIER PROTEIN THIS"/>
    <property type="match status" value="1"/>
</dbReference>
<evidence type="ECO:0000313" key="1">
    <source>
        <dbReference type="EMBL" id="ANQ13881.1"/>
    </source>
</evidence>
<dbReference type="CDD" id="cd00565">
    <property type="entry name" value="Ubl_ThiS"/>
    <property type="match status" value="1"/>
</dbReference>
<dbReference type="AlphaFoldDB" id="A0AAN1CX22"/>
<keyword evidence="2" id="KW-1185">Reference proteome</keyword>
<evidence type="ECO:0000313" key="2">
    <source>
        <dbReference type="Proteomes" id="UP000092741"/>
    </source>
</evidence>
<dbReference type="Pfam" id="PF02597">
    <property type="entry name" value="ThiS"/>
    <property type="match status" value="1"/>
</dbReference>